<proteinExistence type="predicted"/>
<dbReference type="Pfam" id="PF06889">
    <property type="entry name" value="DUF1266"/>
    <property type="match status" value="1"/>
</dbReference>
<name>A0ABY4I713_CHIFI</name>
<protein>
    <submittedName>
        <fullName evidence="2">DUF1266 domain-containing protein</fullName>
    </submittedName>
</protein>
<dbReference type="RefSeq" id="WP_247813980.1">
    <property type="nucleotide sequence ID" value="NZ_CP095855.1"/>
</dbReference>
<dbReference type="PROSITE" id="PS51257">
    <property type="entry name" value="PROKAR_LIPOPROTEIN"/>
    <property type="match status" value="1"/>
</dbReference>
<dbReference type="InterPro" id="IPR009677">
    <property type="entry name" value="DUF1266"/>
</dbReference>
<reference evidence="2 3" key="1">
    <citation type="submission" date="2022-04" db="EMBL/GenBank/DDBJ databases">
        <title>The arsenic-methylating capacity of Chitinophaga filiformis YT5 during chitin decomposition.</title>
        <authorList>
            <person name="Chen G."/>
            <person name="Liang Y."/>
        </authorList>
    </citation>
    <scope>NUCLEOTIDE SEQUENCE [LARGE SCALE GENOMIC DNA]</scope>
    <source>
        <strain evidence="2 3">YT5</strain>
    </source>
</reference>
<accession>A0ABY4I713</accession>
<organism evidence="2 3">
    <name type="scientific">Chitinophaga filiformis</name>
    <name type="common">Myxococcus filiformis</name>
    <name type="synonym">Flexibacter filiformis</name>
    <dbReference type="NCBI Taxonomy" id="104663"/>
    <lineage>
        <taxon>Bacteria</taxon>
        <taxon>Pseudomonadati</taxon>
        <taxon>Bacteroidota</taxon>
        <taxon>Chitinophagia</taxon>
        <taxon>Chitinophagales</taxon>
        <taxon>Chitinophagaceae</taxon>
        <taxon>Chitinophaga</taxon>
    </lineage>
</organism>
<evidence type="ECO:0000259" key="1">
    <source>
        <dbReference type="Pfam" id="PF06889"/>
    </source>
</evidence>
<dbReference type="Proteomes" id="UP000830198">
    <property type="component" value="Chromosome"/>
</dbReference>
<gene>
    <name evidence="2" type="ORF">MYF79_11305</name>
</gene>
<dbReference type="EMBL" id="CP095855">
    <property type="protein sequence ID" value="UPK71870.1"/>
    <property type="molecule type" value="Genomic_DNA"/>
</dbReference>
<sequence>MKGIQLNIIPAVCLLAIGLAGCNGNNNKPGKQEKQVQVAATNDAAIIRNDELYPFMLAGVYFVHGYGGPESTFDRLIKPAVQGEPGTEAFSKSLQDAYTRYFVFPFKPQDDKGGKEAKATLAEYWNIHNTAELEESLTWLLEEGHQLQYAAYRKVLEENGGAGADIAAIDLAKYKLSKTDIPGMEFIKTHYTAFSNGGIKAWDIARYVNNICVAYQAGYLNRGEAMVWLKKAPQVVQSHYSDWKAYFNDFLLGRQFWGGAESDNDRFKSEVAGMLEGKYSIYNYMPVK</sequence>
<keyword evidence="3" id="KW-1185">Reference proteome</keyword>
<evidence type="ECO:0000313" key="2">
    <source>
        <dbReference type="EMBL" id="UPK71870.1"/>
    </source>
</evidence>
<evidence type="ECO:0000313" key="3">
    <source>
        <dbReference type="Proteomes" id="UP000830198"/>
    </source>
</evidence>
<feature type="domain" description="DUF1266" evidence="1">
    <location>
        <begin position="121"/>
        <end position="283"/>
    </location>
</feature>